<dbReference type="GeneID" id="36345307"/>
<evidence type="ECO:0000313" key="2">
    <source>
        <dbReference type="Proteomes" id="UP000019149"/>
    </source>
</evidence>
<proteinExistence type="predicted"/>
<accession>W6U363</accession>
<dbReference type="AlphaFoldDB" id="W6U363"/>
<organism evidence="1 2">
    <name type="scientific">Echinococcus granulosus</name>
    <name type="common">Hydatid tapeworm</name>
    <dbReference type="NCBI Taxonomy" id="6210"/>
    <lineage>
        <taxon>Eukaryota</taxon>
        <taxon>Metazoa</taxon>
        <taxon>Spiralia</taxon>
        <taxon>Lophotrochozoa</taxon>
        <taxon>Platyhelminthes</taxon>
        <taxon>Cestoda</taxon>
        <taxon>Eucestoda</taxon>
        <taxon>Cyclophyllidea</taxon>
        <taxon>Taeniidae</taxon>
        <taxon>Echinococcus</taxon>
        <taxon>Echinococcus granulosus group</taxon>
    </lineage>
</organism>
<dbReference type="KEGG" id="egl:EGR_09592"/>
<comment type="caution">
    <text evidence="1">The sequence shown here is derived from an EMBL/GenBank/DDBJ whole genome shotgun (WGS) entry which is preliminary data.</text>
</comment>
<evidence type="ECO:0000313" key="1">
    <source>
        <dbReference type="EMBL" id="EUB55555.1"/>
    </source>
</evidence>
<dbReference type="RefSeq" id="XP_024346751.1">
    <property type="nucleotide sequence ID" value="XM_024498841.1"/>
</dbReference>
<sequence length="63" mass="6952">MPSEMAQASSRASSVWLSRLFQRHRILCVPSFSGITFKAITTIVNVSSSLVFRLLGHDSDQSP</sequence>
<dbReference type="CTD" id="36345307"/>
<name>W6U363_ECHGR</name>
<gene>
    <name evidence="1" type="ORF">EGR_09592</name>
</gene>
<reference evidence="1 2" key="1">
    <citation type="journal article" date="2013" name="Nat. Genet.">
        <title>The genome of the hydatid tapeworm Echinococcus granulosus.</title>
        <authorList>
            <person name="Zheng H."/>
            <person name="Zhang W."/>
            <person name="Zhang L."/>
            <person name="Zhang Z."/>
            <person name="Li J."/>
            <person name="Lu G."/>
            <person name="Zhu Y."/>
            <person name="Wang Y."/>
            <person name="Huang Y."/>
            <person name="Liu J."/>
            <person name="Kang H."/>
            <person name="Chen J."/>
            <person name="Wang L."/>
            <person name="Chen A."/>
            <person name="Yu S."/>
            <person name="Gao Z."/>
            <person name="Jin L."/>
            <person name="Gu W."/>
            <person name="Wang Z."/>
            <person name="Zhao L."/>
            <person name="Shi B."/>
            <person name="Wen H."/>
            <person name="Lin R."/>
            <person name="Jones M.K."/>
            <person name="Brejova B."/>
            <person name="Vinar T."/>
            <person name="Zhao G."/>
            <person name="McManus D.P."/>
            <person name="Chen Z."/>
            <person name="Zhou Y."/>
            <person name="Wang S."/>
        </authorList>
    </citation>
    <scope>NUCLEOTIDE SEQUENCE [LARGE SCALE GENOMIC DNA]</scope>
</reference>
<protein>
    <submittedName>
        <fullName evidence="1">Uncharacterized protein</fullName>
    </submittedName>
</protein>
<dbReference type="EMBL" id="APAU02000155">
    <property type="protein sequence ID" value="EUB55555.1"/>
    <property type="molecule type" value="Genomic_DNA"/>
</dbReference>
<keyword evidence="2" id="KW-1185">Reference proteome</keyword>
<dbReference type="Proteomes" id="UP000019149">
    <property type="component" value="Unassembled WGS sequence"/>
</dbReference>